<keyword evidence="5" id="KW-1185">Reference proteome</keyword>
<dbReference type="OrthoDB" id="10263919at2759"/>
<comment type="caution">
    <text evidence="4">The sequence shown here is derived from an EMBL/GenBank/DDBJ whole genome shotgun (WGS) entry which is preliminary data.</text>
</comment>
<dbReference type="SUPFAM" id="SSF55550">
    <property type="entry name" value="SH2 domain"/>
    <property type="match status" value="1"/>
</dbReference>
<reference evidence="5" key="1">
    <citation type="journal article" date="2019" name="Nat. Commun.">
        <title>The genome of broomcorn millet.</title>
        <authorList>
            <person name="Zou C."/>
            <person name="Miki D."/>
            <person name="Li D."/>
            <person name="Tang Q."/>
            <person name="Xiao L."/>
            <person name="Rajput S."/>
            <person name="Deng P."/>
            <person name="Jia W."/>
            <person name="Huang R."/>
            <person name="Zhang M."/>
            <person name="Sun Y."/>
            <person name="Hu J."/>
            <person name="Fu X."/>
            <person name="Schnable P.S."/>
            <person name="Li F."/>
            <person name="Zhang H."/>
            <person name="Feng B."/>
            <person name="Zhu X."/>
            <person name="Liu R."/>
            <person name="Schnable J.C."/>
            <person name="Zhu J.-K."/>
            <person name="Zhang H."/>
        </authorList>
    </citation>
    <scope>NUCLEOTIDE SEQUENCE [LARGE SCALE GENOMIC DNA]</scope>
</reference>
<dbReference type="Proteomes" id="UP000275267">
    <property type="component" value="Unassembled WGS sequence"/>
</dbReference>
<dbReference type="PANTHER" id="PTHR11801">
    <property type="entry name" value="SIGNAL TRANSDUCER AND ACTIVATOR OF TRANSCRIPTION"/>
    <property type="match status" value="1"/>
</dbReference>
<name>A0A3L6SB08_PANMI</name>
<dbReference type="SUPFAM" id="SSF49899">
    <property type="entry name" value="Concanavalin A-like lectins/glucanases"/>
    <property type="match status" value="1"/>
</dbReference>
<evidence type="ECO:0000313" key="5">
    <source>
        <dbReference type="Proteomes" id="UP000275267"/>
    </source>
</evidence>
<gene>
    <name evidence="4" type="ORF">C2845_PM02G19520</name>
</gene>
<dbReference type="GO" id="GO:0007165">
    <property type="term" value="P:signal transduction"/>
    <property type="evidence" value="ECO:0007669"/>
    <property type="project" value="InterPro"/>
</dbReference>
<dbReference type="EMBL" id="PQIB02000005">
    <property type="protein sequence ID" value="RLN18177.1"/>
    <property type="molecule type" value="Genomic_DNA"/>
</dbReference>
<dbReference type="AlphaFoldDB" id="A0A3L6SB08"/>
<protein>
    <recommendedName>
        <fullName evidence="3">SH2 domain-containing protein</fullName>
    </recommendedName>
</protein>
<keyword evidence="1 2" id="KW-0727">SH2 domain</keyword>
<dbReference type="InterPro" id="IPR036860">
    <property type="entry name" value="SH2_dom_sf"/>
</dbReference>
<dbReference type="InterPro" id="IPR001217">
    <property type="entry name" value="STAT"/>
</dbReference>
<dbReference type="GO" id="GO:0003700">
    <property type="term" value="F:DNA-binding transcription factor activity"/>
    <property type="evidence" value="ECO:0007669"/>
    <property type="project" value="InterPro"/>
</dbReference>
<dbReference type="STRING" id="4540.A0A3L6SB08"/>
<dbReference type="InterPro" id="IPR000980">
    <property type="entry name" value="SH2"/>
</dbReference>
<feature type="domain" description="SH2" evidence="3">
    <location>
        <begin position="566"/>
        <end position="686"/>
    </location>
</feature>
<sequence length="686" mass="76473">MAAPGSECGRSDCGYRDLRDVRVELDPGAARGGGGGGFAVCFWLYLSSSARPSSVILHQVTTGDDNKLPFLALGEGNKLLLFPLMRLHKEAPATASFYPWTDTTNLSSTSECPLEKWFHIGCEVTENAMRLHINGDLTAEIHLCSLSGEPDHQENANKISLVGNDSKLEDYMYNIEASCRRNFILEVVLIDAFGEPVKDKEVVASLVYADNGMVVEKSRDDSEPPLLITCEGLEYPAISRPLPIIRGRALFKLKISQLSSKCDNKLFRIQFSTLHMRRYPFLEAYSKTIRCISRNRTIRPLGSGKRVSSATADETDFLQGLVNADRVNGRLHSHGQSSVVHFHTPKFPKIEGDGMAKVVDTNKILSQNKHARKMVVSKEPQNPMGTDTSTSNFDSFGSGSSWSGSDVDDVETFSDAVVFRYCLDSTYDRSKFLRGAAPTFNKEDLVRLADEISLYSGCSHHRNQILMSKQLLREGADTWSMISKNNERALWSSAVPGIITKFMDIAHSVNRGLSEQDLEVLRGIAGCGEDIGRDEFDRLWYWLYPVAASLSRGKIKRLWDCTSPKWIEGFITIQEAENALRISKEMLKEPGTFVLRFPTTRSWPHPDAGNLVVTYIGSDNSIHHRLLSLDSRCVQIDMCPCPLDSVCSEVTESYSFPLDTVLLPLKTCKICCCRNLNYPNRAGKAF</sequence>
<evidence type="ECO:0000259" key="3">
    <source>
        <dbReference type="PROSITE" id="PS50001"/>
    </source>
</evidence>
<organism evidence="4 5">
    <name type="scientific">Panicum miliaceum</name>
    <name type="common">Proso millet</name>
    <name type="synonym">Broomcorn millet</name>
    <dbReference type="NCBI Taxonomy" id="4540"/>
    <lineage>
        <taxon>Eukaryota</taxon>
        <taxon>Viridiplantae</taxon>
        <taxon>Streptophyta</taxon>
        <taxon>Embryophyta</taxon>
        <taxon>Tracheophyta</taxon>
        <taxon>Spermatophyta</taxon>
        <taxon>Magnoliopsida</taxon>
        <taxon>Liliopsida</taxon>
        <taxon>Poales</taxon>
        <taxon>Poaceae</taxon>
        <taxon>PACMAD clade</taxon>
        <taxon>Panicoideae</taxon>
        <taxon>Panicodae</taxon>
        <taxon>Paniceae</taxon>
        <taxon>Panicinae</taxon>
        <taxon>Panicum</taxon>
        <taxon>Panicum sect. Panicum</taxon>
    </lineage>
</organism>
<proteinExistence type="predicted"/>
<dbReference type="Gene3D" id="3.30.505.10">
    <property type="entry name" value="SH2 domain"/>
    <property type="match status" value="1"/>
</dbReference>
<evidence type="ECO:0000256" key="2">
    <source>
        <dbReference type="PROSITE-ProRule" id="PRU00191"/>
    </source>
</evidence>
<dbReference type="PROSITE" id="PS50001">
    <property type="entry name" value="SH2"/>
    <property type="match status" value="1"/>
</dbReference>
<dbReference type="InterPro" id="IPR013320">
    <property type="entry name" value="ConA-like_dom_sf"/>
</dbReference>
<accession>A0A3L6SB08</accession>
<evidence type="ECO:0000313" key="4">
    <source>
        <dbReference type="EMBL" id="RLN18177.1"/>
    </source>
</evidence>
<evidence type="ECO:0000256" key="1">
    <source>
        <dbReference type="ARBA" id="ARBA00022999"/>
    </source>
</evidence>